<protein>
    <submittedName>
        <fullName evidence="1">Uncharacterized protein</fullName>
    </submittedName>
</protein>
<dbReference type="AlphaFoldDB" id="A0A645FKB2"/>
<organism evidence="1">
    <name type="scientific">bioreactor metagenome</name>
    <dbReference type="NCBI Taxonomy" id="1076179"/>
    <lineage>
        <taxon>unclassified sequences</taxon>
        <taxon>metagenomes</taxon>
        <taxon>ecological metagenomes</taxon>
    </lineage>
</organism>
<reference evidence="1" key="1">
    <citation type="submission" date="2019-08" db="EMBL/GenBank/DDBJ databases">
        <authorList>
            <person name="Kucharzyk K."/>
            <person name="Murdoch R.W."/>
            <person name="Higgins S."/>
            <person name="Loffler F."/>
        </authorList>
    </citation>
    <scope>NUCLEOTIDE SEQUENCE</scope>
</reference>
<accession>A0A645FKB2</accession>
<name>A0A645FKB2_9ZZZZ</name>
<sequence length="138" mass="15700">MDPAINHAITNNYQDAQLVSLRKWKRAHEFEDRDQGGPYIVSQAGHDPHDPRARYNEFVLGRSGKWFTINLFFKIPVDIRQEEFIFATAAEVIEMMDKLTGKVKVEDGIPDPVFPEDDAEVQELNRAVEQAKNSSAGL</sequence>
<dbReference type="EMBL" id="VSSQ01061514">
    <property type="protein sequence ID" value="MPN14838.1"/>
    <property type="molecule type" value="Genomic_DNA"/>
</dbReference>
<evidence type="ECO:0000313" key="1">
    <source>
        <dbReference type="EMBL" id="MPN14838.1"/>
    </source>
</evidence>
<proteinExistence type="predicted"/>
<gene>
    <name evidence="1" type="ORF">SDC9_162167</name>
</gene>
<comment type="caution">
    <text evidence="1">The sequence shown here is derived from an EMBL/GenBank/DDBJ whole genome shotgun (WGS) entry which is preliminary data.</text>
</comment>